<proteinExistence type="inferred from homology"/>
<evidence type="ECO:0000256" key="10">
    <source>
        <dbReference type="SAM" id="MobiDB-lite"/>
    </source>
</evidence>
<evidence type="ECO:0000256" key="3">
    <source>
        <dbReference type="ARBA" id="ARBA00022454"/>
    </source>
</evidence>
<evidence type="ECO:0000256" key="2">
    <source>
        <dbReference type="ARBA" id="ARBA00009240"/>
    </source>
</evidence>
<dbReference type="Pfam" id="PF09740">
    <property type="entry name" value="DUF2043"/>
    <property type="match status" value="1"/>
</dbReference>
<evidence type="ECO:0000256" key="5">
    <source>
        <dbReference type="ARBA" id="ARBA00022763"/>
    </source>
</evidence>
<feature type="compositionally biased region" description="Polar residues" evidence="10">
    <location>
        <begin position="459"/>
        <end position="471"/>
    </location>
</feature>
<evidence type="ECO:0000256" key="7">
    <source>
        <dbReference type="ARBA" id="ARBA00022833"/>
    </source>
</evidence>
<evidence type="ECO:0000256" key="8">
    <source>
        <dbReference type="ARBA" id="ARBA00023054"/>
    </source>
</evidence>
<dbReference type="Proteomes" id="UP000015101">
    <property type="component" value="Unassembled WGS sequence"/>
</dbReference>
<reference evidence="13" key="1">
    <citation type="submission" date="2012-12" db="EMBL/GenBank/DDBJ databases">
        <authorList>
            <person name="Hellsten U."/>
            <person name="Grimwood J."/>
            <person name="Chapman J.A."/>
            <person name="Shapiro H."/>
            <person name="Aerts A."/>
            <person name="Otillar R.P."/>
            <person name="Terry A.Y."/>
            <person name="Boore J.L."/>
            <person name="Simakov O."/>
            <person name="Marletaz F."/>
            <person name="Cho S.-J."/>
            <person name="Edsinger-Gonzales E."/>
            <person name="Havlak P."/>
            <person name="Kuo D.-H."/>
            <person name="Larsson T."/>
            <person name="Lv J."/>
            <person name="Arendt D."/>
            <person name="Savage R."/>
            <person name="Osoegawa K."/>
            <person name="de Jong P."/>
            <person name="Lindberg D.R."/>
            <person name="Seaver E.C."/>
            <person name="Weisblat D.A."/>
            <person name="Putnam N.H."/>
            <person name="Grigoriev I.V."/>
            <person name="Rokhsar D.S."/>
        </authorList>
    </citation>
    <scope>NUCLEOTIDE SEQUENCE</scope>
</reference>
<evidence type="ECO:0000313" key="13">
    <source>
        <dbReference type="Proteomes" id="UP000015101"/>
    </source>
</evidence>
<comment type="similarity">
    <text evidence="2">Belongs to the UVSSA family.</text>
</comment>
<keyword evidence="4" id="KW-0479">Metal-binding</keyword>
<dbReference type="InterPro" id="IPR018610">
    <property type="entry name" value="UVSSA"/>
</dbReference>
<evidence type="ECO:0000256" key="4">
    <source>
        <dbReference type="ARBA" id="ARBA00022723"/>
    </source>
</evidence>
<reference evidence="12" key="3">
    <citation type="submission" date="2015-06" db="UniProtKB">
        <authorList>
            <consortium name="EnsemblMetazoa"/>
        </authorList>
    </citation>
    <scope>IDENTIFICATION</scope>
</reference>
<feature type="region of interest" description="Disordered" evidence="10">
    <location>
        <begin position="453"/>
        <end position="477"/>
    </location>
</feature>
<feature type="domain" description="UV-stimulated scaffold protein A C-terminal" evidence="11">
    <location>
        <begin position="355"/>
        <end position="459"/>
    </location>
</feature>
<reference evidence="13" key="2">
    <citation type="journal article" date="2013" name="Nature">
        <title>Insights into bilaterian evolution from three spiralian genomes.</title>
        <authorList>
            <person name="Simakov O."/>
            <person name="Marletaz F."/>
            <person name="Cho S.J."/>
            <person name="Edsinger-Gonzales E."/>
            <person name="Havlak P."/>
            <person name="Hellsten U."/>
            <person name="Kuo D.H."/>
            <person name="Larsson T."/>
            <person name="Lv J."/>
            <person name="Arendt D."/>
            <person name="Savage R."/>
            <person name="Osoegawa K."/>
            <person name="de Jong P."/>
            <person name="Grimwood J."/>
            <person name="Chapman J.A."/>
            <person name="Shapiro H."/>
            <person name="Aerts A."/>
            <person name="Otillar R.P."/>
            <person name="Terry A.Y."/>
            <person name="Boore J.L."/>
            <person name="Grigoriev I.V."/>
            <person name="Lindberg D.R."/>
            <person name="Seaver E.C."/>
            <person name="Weisblat D.A."/>
            <person name="Putnam N.H."/>
            <person name="Rokhsar D.S."/>
        </authorList>
    </citation>
    <scope>NUCLEOTIDE SEQUENCE</scope>
</reference>
<dbReference type="CTD" id="20196559"/>
<gene>
    <name evidence="12" type="primary">20196559</name>
</gene>
<evidence type="ECO:0000256" key="6">
    <source>
        <dbReference type="ARBA" id="ARBA00022771"/>
    </source>
</evidence>
<dbReference type="PANTHER" id="PTHR28670:SF1">
    <property type="entry name" value="UV-STIMULATED SCAFFOLD PROTEIN A"/>
    <property type="match status" value="1"/>
</dbReference>
<keyword evidence="5" id="KW-0227">DNA damage</keyword>
<keyword evidence="3" id="KW-0158">Chromosome</keyword>
<organism evidence="12 13">
    <name type="scientific">Helobdella robusta</name>
    <name type="common">Californian leech</name>
    <dbReference type="NCBI Taxonomy" id="6412"/>
    <lineage>
        <taxon>Eukaryota</taxon>
        <taxon>Metazoa</taxon>
        <taxon>Spiralia</taxon>
        <taxon>Lophotrochozoa</taxon>
        <taxon>Annelida</taxon>
        <taxon>Clitellata</taxon>
        <taxon>Hirudinea</taxon>
        <taxon>Rhynchobdellida</taxon>
        <taxon>Glossiphoniidae</taxon>
        <taxon>Helobdella</taxon>
    </lineage>
</organism>
<dbReference type="InterPro" id="IPR049408">
    <property type="entry name" value="UVSSA_N_a-solenoid_rpt"/>
</dbReference>
<keyword evidence="8" id="KW-0175">Coiled coil</keyword>
<dbReference type="InterPro" id="IPR049431">
    <property type="entry name" value="UVSSA_C"/>
</dbReference>
<dbReference type="OMA" id="EEHAEMR"/>
<feature type="region of interest" description="Disordered" evidence="10">
    <location>
        <begin position="205"/>
        <end position="235"/>
    </location>
</feature>
<dbReference type="GO" id="GO:0009411">
    <property type="term" value="P:response to UV"/>
    <property type="evidence" value="ECO:0000318"/>
    <property type="project" value="GO_Central"/>
</dbReference>
<dbReference type="eggNOG" id="KOG2374">
    <property type="taxonomic scope" value="Eukaryota"/>
</dbReference>
<dbReference type="OrthoDB" id="5594015at2759"/>
<evidence type="ECO:0000256" key="1">
    <source>
        <dbReference type="ARBA" id="ARBA00004286"/>
    </source>
</evidence>
<dbReference type="PANTHER" id="PTHR28670">
    <property type="entry name" value="UV-STIMULATED SCAFFOLD PROTEIN A"/>
    <property type="match status" value="1"/>
</dbReference>
<dbReference type="Pfam" id="PF20867">
    <property type="entry name" value="UVSSA_N"/>
    <property type="match status" value="1"/>
</dbReference>
<evidence type="ECO:0000256" key="9">
    <source>
        <dbReference type="ARBA" id="ARBA00023204"/>
    </source>
</evidence>
<dbReference type="KEGG" id="hro:HELRODRAFT_140459"/>
<evidence type="ECO:0000313" key="12">
    <source>
        <dbReference type="EnsemblMetazoa" id="HelroP140459"/>
    </source>
</evidence>
<dbReference type="HOGENOM" id="CLU_023577_0_0_1"/>
<dbReference type="GO" id="GO:0008270">
    <property type="term" value="F:zinc ion binding"/>
    <property type="evidence" value="ECO:0007669"/>
    <property type="project" value="UniProtKB-KW"/>
</dbReference>
<name>T1EJ09_HELRO</name>
<accession>T1EJ09</accession>
<dbReference type="AlphaFoldDB" id="T1EJ09"/>
<evidence type="ECO:0000259" key="11">
    <source>
        <dbReference type="Pfam" id="PF09740"/>
    </source>
</evidence>
<comment type="subcellular location">
    <subcellularLocation>
        <location evidence="1">Chromosome</location>
    </subcellularLocation>
</comment>
<dbReference type="STRING" id="6412.T1EJ09"/>
<dbReference type="EMBL" id="AMQM01000753">
    <property type="status" value="NOT_ANNOTATED_CDS"/>
    <property type="molecule type" value="Genomic_DNA"/>
</dbReference>
<dbReference type="GO" id="GO:0005694">
    <property type="term" value="C:chromosome"/>
    <property type="evidence" value="ECO:0000318"/>
    <property type="project" value="GO_Central"/>
</dbReference>
<keyword evidence="9" id="KW-0234">DNA repair</keyword>
<keyword evidence="6" id="KW-0863">Zinc-finger</keyword>
<sequence length="573" mass="66229">MLKLIEEMTKSGKPKLDESKCKHFKNLCKASNENVRRSFCFLWSQLEKNHSEVRRSSVQLIDILFMRSAIFRDLLLNNMQEFVELTLGTNHKRSLPLPHSSAWDMKQQTICYLKNWHDTFGKGYRKLDLAVKYLKNCKNINFDDVSNNVHNEAENERLTLIRQAKINATSNELNDIKPEISSCLIEIENCLSLLMPCPEQFDIYNRGDTSKSNQNENHSFDNHDSSSNYDYESDGNDKHEFRRHGLFSDNISLAININVNSQIFIDKTEDNSDILTSFYEKVMLLKQKYLNLLQRYLKVFTKCGASANLFKPALDLKMDIEKVLQKAEKIVVKNDLTKTNDLASDEESNFDDFIEKAPIIPYGIDLYHWGDSEKDLLPLKPSTSQMNWWVTRDEEEQVDKEALTSMKERVINFAGFFEPVKWKCRAPLSNGKLCIRMDRKKCPFHGVIIPRDKMGKPNDPNNCPSTSSTIHQKSESELNGRLAENSWRDPELEADISAAIGIDITFRPKNKGKNKNTKKTGLTDLKSLKYNTPLKRLEKKLFNKAAMKRVASTMDNIDAKRLRDKFGNNFNYA</sequence>
<keyword evidence="7" id="KW-0862">Zinc</keyword>
<keyword evidence="13" id="KW-1185">Reference proteome</keyword>
<dbReference type="GO" id="GO:0006283">
    <property type="term" value="P:transcription-coupled nucleotide-excision repair"/>
    <property type="evidence" value="ECO:0000318"/>
    <property type="project" value="GO_Central"/>
</dbReference>
<dbReference type="EnsemblMetazoa" id="HelroT140459">
    <property type="protein sequence ID" value="HelroP140459"/>
    <property type="gene ID" value="HelroG140459"/>
</dbReference>
<protein>
    <recommendedName>
        <fullName evidence="11">UV-stimulated scaffold protein A C-terminal domain-containing protein</fullName>
    </recommendedName>
</protein>
<dbReference type="GO" id="GO:0000993">
    <property type="term" value="F:RNA polymerase II complex binding"/>
    <property type="evidence" value="ECO:0000318"/>
    <property type="project" value="GO_Central"/>
</dbReference>